<dbReference type="Gene3D" id="3.30.160.670">
    <property type="match status" value="1"/>
</dbReference>
<proteinExistence type="predicted"/>
<dbReference type="Pfam" id="PF13590">
    <property type="entry name" value="DUF4136"/>
    <property type="match status" value="1"/>
</dbReference>
<dbReference type="InterPro" id="IPR025411">
    <property type="entry name" value="DUF4136"/>
</dbReference>
<gene>
    <name evidence="2" type="ORF">EYS42_08200</name>
</gene>
<keyword evidence="3" id="KW-1185">Reference proteome</keyword>
<feature type="domain" description="DUF4136" evidence="1">
    <location>
        <begin position="43"/>
        <end position="168"/>
    </location>
</feature>
<comment type="caution">
    <text evidence="2">The sequence shown here is derived from an EMBL/GenBank/DDBJ whole genome shotgun (WGS) entry which is preliminary data.</text>
</comment>
<evidence type="ECO:0000259" key="1">
    <source>
        <dbReference type="Pfam" id="PF13590"/>
    </source>
</evidence>
<dbReference type="Proteomes" id="UP000292120">
    <property type="component" value="Unassembled WGS sequence"/>
</dbReference>
<protein>
    <submittedName>
        <fullName evidence="2">DUF4136 domain-containing protein</fullName>
    </submittedName>
</protein>
<dbReference type="RefSeq" id="WP_130967656.1">
    <property type="nucleotide sequence ID" value="NZ_SIXI01000003.1"/>
</dbReference>
<evidence type="ECO:0000313" key="3">
    <source>
        <dbReference type="Proteomes" id="UP000292120"/>
    </source>
</evidence>
<dbReference type="PROSITE" id="PS51257">
    <property type="entry name" value="PROKAR_LIPOPROTEIN"/>
    <property type="match status" value="1"/>
</dbReference>
<accession>A0A4Q9H4R4</accession>
<dbReference type="AlphaFoldDB" id="A0A4Q9H4R4"/>
<dbReference type="EMBL" id="SIXI01000003">
    <property type="protein sequence ID" value="TBO31219.1"/>
    <property type="molecule type" value="Genomic_DNA"/>
</dbReference>
<name>A0A4Q9H4R4_9BURK</name>
<dbReference type="OrthoDB" id="8687009at2"/>
<organism evidence="2 3">
    <name type="scientific">Aquabacterium lacunae</name>
    <dbReference type="NCBI Taxonomy" id="2528630"/>
    <lineage>
        <taxon>Bacteria</taxon>
        <taxon>Pseudomonadati</taxon>
        <taxon>Pseudomonadota</taxon>
        <taxon>Betaproteobacteria</taxon>
        <taxon>Burkholderiales</taxon>
        <taxon>Aquabacterium</taxon>
    </lineage>
</organism>
<sequence>MTPQRLLAVAIGTSVLMGLAGCAGLQQLTADVNTHGQWPASLQAPRYVFERLPSQQVQPEQQARIEAAAEPALRARGFVVAARPEDAQVLVQVSVQRQTGYSWRDDPFYRPYDGHVFGNIGFGGLWGGRGGVGIGLNFDTPRTTLQVGLLVRDKASSSVLYEASASTLRLGSAPDSLMAPLFQAALFDFPAVAISPRRVTVPLAAPAASTASSPAASQPR</sequence>
<reference evidence="2 3" key="1">
    <citation type="submission" date="2019-02" db="EMBL/GenBank/DDBJ databases">
        <title>Aquabacterium sp. strain KMB7.</title>
        <authorList>
            <person name="Chen W.-M."/>
        </authorList>
    </citation>
    <scope>NUCLEOTIDE SEQUENCE [LARGE SCALE GENOMIC DNA]</scope>
    <source>
        <strain evidence="2 3">KMB7</strain>
    </source>
</reference>
<evidence type="ECO:0000313" key="2">
    <source>
        <dbReference type="EMBL" id="TBO31219.1"/>
    </source>
</evidence>